<feature type="active site" description="Proton acceptor" evidence="12">
    <location>
        <position position="248"/>
    </location>
</feature>
<dbReference type="GO" id="GO:0004747">
    <property type="term" value="F:ribokinase activity"/>
    <property type="evidence" value="ECO:0007669"/>
    <property type="project" value="UniProtKB-EC"/>
</dbReference>
<keyword evidence="7 12" id="KW-0418">Kinase</keyword>
<dbReference type="SUPFAM" id="SSF53613">
    <property type="entry name" value="Ribokinase-like"/>
    <property type="match status" value="1"/>
</dbReference>
<comment type="caution">
    <text evidence="14">The sequence shown here is derived from an EMBL/GenBank/DDBJ whole genome shotgun (WGS) entry which is preliminary data.</text>
</comment>
<dbReference type="InterPro" id="IPR029056">
    <property type="entry name" value="Ribokinase-like"/>
</dbReference>
<gene>
    <name evidence="12 14" type="primary">rbsK</name>
    <name evidence="14" type="ORF">QE109_14970</name>
</gene>
<dbReference type="InterPro" id="IPR011877">
    <property type="entry name" value="Ribokinase"/>
</dbReference>
<keyword evidence="6 12" id="KW-0547">Nucleotide-binding</keyword>
<protein>
    <recommendedName>
        <fullName evidence="3 12">Ribokinase</fullName>
        <shortName evidence="12">RK</shortName>
        <ecNumber evidence="2 12">2.7.1.15</ecNumber>
    </recommendedName>
</protein>
<evidence type="ECO:0000313" key="14">
    <source>
        <dbReference type="EMBL" id="MDH8679458.1"/>
    </source>
</evidence>
<dbReference type="RefSeq" id="WP_281095354.1">
    <property type="nucleotide sequence ID" value="NZ_JARYZI010000012.1"/>
</dbReference>
<comment type="pathway">
    <text evidence="12">Carbohydrate metabolism; D-ribose degradation; D-ribose 5-phosphate from beta-D-ribopyranose: step 2/2.</text>
</comment>
<proteinExistence type="inferred from homology"/>
<dbReference type="PROSITE" id="PS00583">
    <property type="entry name" value="PFKB_KINASES_1"/>
    <property type="match status" value="1"/>
</dbReference>
<feature type="binding site" evidence="12">
    <location>
        <begin position="13"/>
        <end position="15"/>
    </location>
    <ligand>
        <name>substrate</name>
    </ligand>
</feature>
<dbReference type="Proteomes" id="UP001158045">
    <property type="component" value="Unassembled WGS sequence"/>
</dbReference>
<feature type="binding site" evidence="12">
    <location>
        <position position="242"/>
    </location>
    <ligand>
        <name>K(+)</name>
        <dbReference type="ChEBI" id="CHEBI:29103"/>
    </ligand>
</feature>
<evidence type="ECO:0000256" key="3">
    <source>
        <dbReference type="ARBA" id="ARBA00016943"/>
    </source>
</evidence>
<accession>A0ABT6NGA2</accession>
<name>A0ABT6NGA2_9FIRM</name>
<dbReference type="EMBL" id="JARYZI010000012">
    <property type="protein sequence ID" value="MDH8679458.1"/>
    <property type="molecule type" value="Genomic_DNA"/>
</dbReference>
<dbReference type="CDD" id="cd01174">
    <property type="entry name" value="ribokinase"/>
    <property type="match status" value="1"/>
</dbReference>
<organism evidence="14 15">
    <name type="scientific">Fusibacter bizertensis</name>
    <dbReference type="NCBI Taxonomy" id="1488331"/>
    <lineage>
        <taxon>Bacteria</taxon>
        <taxon>Bacillati</taxon>
        <taxon>Bacillota</taxon>
        <taxon>Clostridia</taxon>
        <taxon>Eubacteriales</taxon>
        <taxon>Eubacteriales Family XII. Incertae Sedis</taxon>
        <taxon>Fusibacter</taxon>
    </lineage>
</organism>
<dbReference type="NCBIfam" id="TIGR02152">
    <property type="entry name" value="D_ribokin_bact"/>
    <property type="match status" value="1"/>
</dbReference>
<feature type="domain" description="Carbohydrate kinase PfkB" evidence="13">
    <location>
        <begin position="3"/>
        <end position="289"/>
    </location>
</feature>
<reference evidence="14 15" key="1">
    <citation type="submission" date="2023-04" db="EMBL/GenBank/DDBJ databases">
        <title>Fusibacter bizertensis strain WBS, isolated from littoral bottom sediments of the Arctic seas - biochemical and genomic analysis.</title>
        <authorList>
            <person name="Brioukhanov A.L."/>
        </authorList>
    </citation>
    <scope>NUCLEOTIDE SEQUENCE [LARGE SCALE GENOMIC DNA]</scope>
    <source>
        <strain evidence="14 15">WBS</strain>
    </source>
</reference>
<comment type="subunit">
    <text evidence="12">Homodimer.</text>
</comment>
<comment type="activity regulation">
    <text evidence="12">Activated by a monovalent cation that binds near, but not in, the active site. The most likely occupant of the site in vivo is potassium. Ion binding induces a conformational change that may alter substrate affinity.</text>
</comment>
<evidence type="ECO:0000256" key="10">
    <source>
        <dbReference type="ARBA" id="ARBA00022958"/>
    </source>
</evidence>
<keyword evidence="10 12" id="KW-0630">Potassium</keyword>
<sequence length="310" mass="33646">MSMKNIVVIGSLNMDQVTRVHKTPKIGETVSGNGLHHNPGGKGANQAVALGKLGANVTMIGKVGNDTFGHQLKANLAKMNVKDNVEVTENASTGLAFIMVNDNADNSIVVIEGANGEIRPEDVKSEWFDKMDYVALQLEIPIETVSEILKHSKKLGKTTFLNPAPAKVLDDQLLELVDYLVVNETEFEQISGISYTQHNDLIKGYEKIGVKNIILTLGTKGAWFYDGVKQFHTPAKVVKAVDTTAAGDSFIGGFIYELSRGGTAQQAMEFATEVAAFTVTKLGAQSALPYLSDIKKRAINLKNETDNYLF</sequence>
<comment type="similarity">
    <text evidence="1">Belongs to the carbohydrate kinase pfkB family.</text>
</comment>
<keyword evidence="8 12" id="KW-0067">ATP-binding</keyword>
<feature type="binding site" evidence="12">
    <location>
        <begin position="247"/>
        <end position="248"/>
    </location>
    <ligand>
        <name>ATP</name>
        <dbReference type="ChEBI" id="CHEBI:30616"/>
    </ligand>
</feature>
<dbReference type="PANTHER" id="PTHR10584">
    <property type="entry name" value="SUGAR KINASE"/>
    <property type="match status" value="1"/>
</dbReference>
<evidence type="ECO:0000256" key="4">
    <source>
        <dbReference type="ARBA" id="ARBA00022679"/>
    </source>
</evidence>
<dbReference type="InterPro" id="IPR002173">
    <property type="entry name" value="Carboh/pur_kinase_PfkB_CS"/>
</dbReference>
<feature type="binding site" evidence="12">
    <location>
        <position position="278"/>
    </location>
    <ligand>
        <name>K(+)</name>
        <dbReference type="ChEBI" id="CHEBI:29103"/>
    </ligand>
</feature>
<comment type="similarity">
    <text evidence="12">Belongs to the carbohydrate kinase PfkB family. Ribokinase subfamily.</text>
</comment>
<feature type="binding site" evidence="12">
    <location>
        <begin position="41"/>
        <end position="45"/>
    </location>
    <ligand>
        <name>substrate</name>
    </ligand>
</feature>
<evidence type="ECO:0000256" key="9">
    <source>
        <dbReference type="ARBA" id="ARBA00022842"/>
    </source>
</evidence>
<comment type="subcellular location">
    <subcellularLocation>
        <location evidence="12">Cytoplasm</location>
    </subcellularLocation>
</comment>
<evidence type="ECO:0000313" key="15">
    <source>
        <dbReference type="Proteomes" id="UP001158045"/>
    </source>
</evidence>
<comment type="catalytic activity">
    <reaction evidence="12">
        <text>D-ribose + ATP = D-ribose 5-phosphate + ADP + H(+)</text>
        <dbReference type="Rhea" id="RHEA:13697"/>
        <dbReference type="ChEBI" id="CHEBI:15378"/>
        <dbReference type="ChEBI" id="CHEBI:30616"/>
        <dbReference type="ChEBI" id="CHEBI:47013"/>
        <dbReference type="ChEBI" id="CHEBI:78346"/>
        <dbReference type="ChEBI" id="CHEBI:456216"/>
        <dbReference type="EC" id="2.7.1.15"/>
    </reaction>
</comment>
<comment type="caution">
    <text evidence="12">Lacks conserved residue(s) required for the propagation of feature annotation.</text>
</comment>
<dbReference type="PANTHER" id="PTHR10584:SF166">
    <property type="entry name" value="RIBOKINASE"/>
    <property type="match status" value="1"/>
</dbReference>
<dbReference type="HAMAP" id="MF_01987">
    <property type="entry name" value="Ribokinase"/>
    <property type="match status" value="1"/>
</dbReference>
<evidence type="ECO:0000256" key="8">
    <source>
        <dbReference type="ARBA" id="ARBA00022840"/>
    </source>
</evidence>
<feature type="binding site" evidence="12">
    <location>
        <position position="139"/>
    </location>
    <ligand>
        <name>substrate</name>
    </ligand>
</feature>
<evidence type="ECO:0000256" key="2">
    <source>
        <dbReference type="ARBA" id="ARBA00012035"/>
    </source>
</evidence>
<keyword evidence="15" id="KW-1185">Reference proteome</keyword>
<keyword evidence="9 12" id="KW-0460">Magnesium</keyword>
<evidence type="ECO:0000256" key="11">
    <source>
        <dbReference type="ARBA" id="ARBA00023277"/>
    </source>
</evidence>
<feature type="binding site" evidence="12">
    <location>
        <position position="281"/>
    </location>
    <ligand>
        <name>K(+)</name>
        <dbReference type="ChEBI" id="CHEBI:29103"/>
    </ligand>
</feature>
<dbReference type="InterPro" id="IPR011611">
    <property type="entry name" value="PfkB_dom"/>
</dbReference>
<comment type="function">
    <text evidence="12">Catalyzes the phosphorylation of ribose at O-5 in a reaction requiring ATP and magnesium. The resulting D-ribose-5-phosphate can then be used either for sythesis of nucleotides, histidine, and tryptophan, or as a component of the pentose phosphate pathway.</text>
</comment>
<evidence type="ECO:0000256" key="12">
    <source>
        <dbReference type="HAMAP-Rule" id="MF_01987"/>
    </source>
</evidence>
<evidence type="ECO:0000256" key="6">
    <source>
        <dbReference type="ARBA" id="ARBA00022741"/>
    </source>
</evidence>
<dbReference type="Gene3D" id="3.40.1190.20">
    <property type="match status" value="1"/>
</dbReference>
<keyword evidence="12" id="KW-0963">Cytoplasm</keyword>
<dbReference type="InterPro" id="IPR002139">
    <property type="entry name" value="Ribo/fructo_kinase"/>
</dbReference>
<feature type="binding site" evidence="12">
    <location>
        <position position="244"/>
    </location>
    <ligand>
        <name>K(+)</name>
        <dbReference type="ChEBI" id="CHEBI:29103"/>
    </ligand>
</feature>
<dbReference type="EC" id="2.7.1.15" evidence="2 12"/>
<keyword evidence="11 12" id="KW-0119">Carbohydrate metabolism</keyword>
<comment type="cofactor">
    <cofactor evidence="12">
        <name>Mg(2+)</name>
        <dbReference type="ChEBI" id="CHEBI:18420"/>
    </cofactor>
    <text evidence="12">Requires a divalent cation, most likely magnesium in vivo, as an electrophilic catalyst to aid phosphoryl group transfer. It is the chelate of the metal and the nucleotide that is the actual substrate.</text>
</comment>
<feature type="binding site" evidence="12">
    <location>
        <position position="248"/>
    </location>
    <ligand>
        <name>substrate</name>
    </ligand>
</feature>
<dbReference type="PROSITE" id="PS00584">
    <property type="entry name" value="PFKB_KINASES_2"/>
    <property type="match status" value="1"/>
</dbReference>
<dbReference type="Pfam" id="PF00294">
    <property type="entry name" value="PfkB"/>
    <property type="match status" value="1"/>
</dbReference>
<evidence type="ECO:0000259" key="13">
    <source>
        <dbReference type="Pfam" id="PF00294"/>
    </source>
</evidence>
<keyword evidence="5 12" id="KW-0479">Metal-binding</keyword>
<feature type="binding site" evidence="12">
    <location>
        <position position="283"/>
    </location>
    <ligand>
        <name>K(+)</name>
        <dbReference type="ChEBI" id="CHEBI:29103"/>
    </ligand>
</feature>
<feature type="binding site" evidence="12">
    <location>
        <position position="183"/>
    </location>
    <ligand>
        <name>ATP</name>
        <dbReference type="ChEBI" id="CHEBI:30616"/>
    </ligand>
</feature>
<evidence type="ECO:0000256" key="7">
    <source>
        <dbReference type="ARBA" id="ARBA00022777"/>
    </source>
</evidence>
<evidence type="ECO:0000256" key="5">
    <source>
        <dbReference type="ARBA" id="ARBA00022723"/>
    </source>
</evidence>
<keyword evidence="4 12" id="KW-0808">Transferase</keyword>
<feature type="binding site" evidence="12">
    <location>
        <begin position="216"/>
        <end position="221"/>
    </location>
    <ligand>
        <name>ATP</name>
        <dbReference type="ChEBI" id="CHEBI:30616"/>
    </ligand>
</feature>
<evidence type="ECO:0000256" key="1">
    <source>
        <dbReference type="ARBA" id="ARBA00005380"/>
    </source>
</evidence>
<dbReference type="PRINTS" id="PR00990">
    <property type="entry name" value="RIBOKINASE"/>
</dbReference>